<sequence length="141" mass="14012">MGIGQMLKIACAGVIASVAVASAAGAQQGGDYGTYGGAYLDWLSPLAISSYEWPFKHGPISVIAPGANGAVQTYTLVPCQDGAAVCSGSAIGAVSVDGLTTVVSGLYGRTFYLGMGGHGVIDAGGVQSVLAWDTQGNGPNR</sequence>
<evidence type="ECO:0000313" key="2">
    <source>
        <dbReference type="EMBL" id="AEM41740.1"/>
    </source>
</evidence>
<dbReference type="EMBL" id="CP002018">
    <property type="protein sequence ID" value="AEM41740.1"/>
    <property type="molecule type" value="Genomic_DNA"/>
</dbReference>
<accession>F9Y4C7</accession>
<keyword evidence="3" id="KW-1185">Reference proteome</keyword>
<dbReference type="HOGENOM" id="CLU_1822749_0_0_5"/>
<name>F9Y4C7_KETVW</name>
<dbReference type="RefSeq" id="WP_013385108.1">
    <property type="nucleotide sequence ID" value="NC_017384.1"/>
</dbReference>
<feature type="signal peptide" evidence="1">
    <location>
        <begin position="1"/>
        <end position="26"/>
    </location>
</feature>
<dbReference type="Proteomes" id="UP000000692">
    <property type="component" value="Chromosome"/>
</dbReference>
<dbReference type="OrthoDB" id="7868250at2"/>
<evidence type="ECO:0000256" key="1">
    <source>
        <dbReference type="SAM" id="SignalP"/>
    </source>
</evidence>
<gene>
    <name evidence="2" type="ordered locus">KVU_1901</name>
</gene>
<dbReference type="AlphaFoldDB" id="F9Y4C7"/>
<dbReference type="KEGG" id="kvl:KVU_1901"/>
<protein>
    <submittedName>
        <fullName evidence="2">Uncharacterized protein</fullName>
    </submittedName>
</protein>
<keyword evidence="1" id="KW-0732">Signal</keyword>
<evidence type="ECO:0000313" key="3">
    <source>
        <dbReference type="Proteomes" id="UP000000692"/>
    </source>
</evidence>
<proteinExistence type="predicted"/>
<organism evidence="2 3">
    <name type="scientific">Ketogulonicigenium vulgare (strain WSH-001)</name>
    <dbReference type="NCBI Taxonomy" id="759362"/>
    <lineage>
        <taxon>Bacteria</taxon>
        <taxon>Pseudomonadati</taxon>
        <taxon>Pseudomonadota</taxon>
        <taxon>Alphaproteobacteria</taxon>
        <taxon>Rhodobacterales</taxon>
        <taxon>Roseobacteraceae</taxon>
        <taxon>Ketogulonicigenium</taxon>
    </lineage>
</organism>
<reference evidence="2 3" key="1">
    <citation type="journal article" date="2011" name="J. Bacteriol.">
        <title>Complete genome sequence of the industrial strain Ketogulonicigenium vulgare WSH-001.</title>
        <authorList>
            <person name="Liu L."/>
            <person name="Li Y."/>
            <person name="Zhang J."/>
            <person name="Zhou Z."/>
            <person name="Liu J."/>
            <person name="Li X."/>
            <person name="Zhou J."/>
            <person name="Du G."/>
            <person name="Wang L."/>
            <person name="Chen J."/>
        </authorList>
    </citation>
    <scope>NUCLEOTIDE SEQUENCE [LARGE SCALE GENOMIC DNA]</scope>
    <source>
        <strain evidence="2 3">WSH-001</strain>
    </source>
</reference>
<feature type="chain" id="PRO_5003392066" evidence="1">
    <location>
        <begin position="27"/>
        <end position="141"/>
    </location>
</feature>